<dbReference type="EMBL" id="JACHVA010000009">
    <property type="protein sequence ID" value="MBC2600297.1"/>
    <property type="molecule type" value="Genomic_DNA"/>
</dbReference>
<dbReference type="Gene3D" id="3.40.50.10440">
    <property type="entry name" value="Dihydroxyacetone kinase, domain 1"/>
    <property type="match status" value="1"/>
</dbReference>
<evidence type="ECO:0000256" key="5">
    <source>
        <dbReference type="SAM" id="MobiDB-lite"/>
    </source>
</evidence>
<dbReference type="SMART" id="SM01120">
    <property type="entry name" value="Dak2"/>
    <property type="match status" value="1"/>
</dbReference>
<evidence type="ECO:0000259" key="6">
    <source>
        <dbReference type="PROSITE" id="PS51480"/>
    </source>
</evidence>
<dbReference type="InterPro" id="IPR036117">
    <property type="entry name" value="DhaL_dom_sf"/>
</dbReference>
<keyword evidence="4" id="KW-0067">ATP-binding</keyword>
<name>A0A7X1AUR0_9BACT</name>
<dbReference type="GO" id="GO:0005829">
    <property type="term" value="C:cytosol"/>
    <property type="evidence" value="ECO:0007669"/>
    <property type="project" value="TreeGrafter"/>
</dbReference>
<feature type="region of interest" description="Disordered" evidence="5">
    <location>
        <begin position="494"/>
        <end position="522"/>
    </location>
</feature>
<organism evidence="8 9">
    <name type="scientific">Puniceicoccus vermicola</name>
    <dbReference type="NCBI Taxonomy" id="388746"/>
    <lineage>
        <taxon>Bacteria</taxon>
        <taxon>Pseudomonadati</taxon>
        <taxon>Verrucomicrobiota</taxon>
        <taxon>Opitutia</taxon>
        <taxon>Puniceicoccales</taxon>
        <taxon>Puniceicoccaceae</taxon>
        <taxon>Puniceicoccus</taxon>
    </lineage>
</organism>
<dbReference type="Pfam" id="PF02734">
    <property type="entry name" value="Dak2"/>
    <property type="match status" value="1"/>
</dbReference>
<dbReference type="InterPro" id="IPR050861">
    <property type="entry name" value="Dihydroxyacetone_Kinase"/>
</dbReference>
<protein>
    <submittedName>
        <fullName evidence="8">Dihydroxyacetone kinase subunit DhaK</fullName>
    </submittedName>
</protein>
<dbReference type="GO" id="GO:0004371">
    <property type="term" value="F:glycerone kinase activity"/>
    <property type="evidence" value="ECO:0007669"/>
    <property type="project" value="InterPro"/>
</dbReference>
<dbReference type="SUPFAM" id="SSF101473">
    <property type="entry name" value="DhaL-like"/>
    <property type="match status" value="1"/>
</dbReference>
<dbReference type="GO" id="GO:0019563">
    <property type="term" value="P:glycerol catabolic process"/>
    <property type="evidence" value="ECO:0007669"/>
    <property type="project" value="TreeGrafter"/>
</dbReference>
<evidence type="ECO:0000256" key="3">
    <source>
        <dbReference type="ARBA" id="ARBA00022777"/>
    </source>
</evidence>
<keyword evidence="1" id="KW-0808">Transferase</keyword>
<dbReference type="PANTHER" id="PTHR28629:SF4">
    <property type="entry name" value="TRIOKINASE_FMN CYCLASE"/>
    <property type="match status" value="1"/>
</dbReference>
<dbReference type="FunFam" id="3.40.50.10440:FF:000001">
    <property type="entry name" value="Dihydroxyacetone kinase, DhaK subunit"/>
    <property type="match status" value="1"/>
</dbReference>
<accession>A0A7X1AUR0</accession>
<dbReference type="Pfam" id="PF02733">
    <property type="entry name" value="Dak1"/>
    <property type="match status" value="1"/>
</dbReference>
<evidence type="ECO:0000256" key="1">
    <source>
        <dbReference type="ARBA" id="ARBA00022679"/>
    </source>
</evidence>
<dbReference type="InterPro" id="IPR004006">
    <property type="entry name" value="DhaK_dom"/>
</dbReference>
<feature type="compositionally biased region" description="Polar residues" evidence="5">
    <location>
        <begin position="506"/>
        <end position="519"/>
    </location>
</feature>
<reference evidence="8 9" key="1">
    <citation type="submission" date="2020-07" db="EMBL/GenBank/DDBJ databases">
        <authorList>
            <person name="Feng X."/>
        </authorList>
    </citation>
    <scope>NUCLEOTIDE SEQUENCE [LARGE SCALE GENOMIC DNA]</scope>
    <source>
        <strain evidence="8 9">JCM14086</strain>
    </source>
</reference>
<feature type="compositionally biased region" description="Basic and acidic residues" evidence="5">
    <location>
        <begin position="494"/>
        <end position="505"/>
    </location>
</feature>
<comment type="caution">
    <text evidence="8">The sequence shown here is derived from an EMBL/GenBank/DDBJ whole genome shotgun (WGS) entry which is preliminary data.</text>
</comment>
<evidence type="ECO:0000256" key="4">
    <source>
        <dbReference type="ARBA" id="ARBA00022840"/>
    </source>
</evidence>
<dbReference type="PROSITE" id="PS51481">
    <property type="entry name" value="DHAK"/>
    <property type="match status" value="1"/>
</dbReference>
<feature type="domain" description="DhaK" evidence="7">
    <location>
        <begin position="7"/>
        <end position="323"/>
    </location>
</feature>
<proteinExistence type="predicted"/>
<evidence type="ECO:0000313" key="8">
    <source>
        <dbReference type="EMBL" id="MBC2600297.1"/>
    </source>
</evidence>
<feature type="domain" description="DhaL" evidence="6">
    <location>
        <begin position="351"/>
        <end position="540"/>
    </location>
</feature>
<evidence type="ECO:0000313" key="9">
    <source>
        <dbReference type="Proteomes" id="UP000525652"/>
    </source>
</evidence>
<gene>
    <name evidence="8" type="ORF">H5P30_00720</name>
</gene>
<keyword evidence="9" id="KW-1185">Reference proteome</keyword>
<dbReference type="Proteomes" id="UP000525652">
    <property type="component" value="Unassembled WGS sequence"/>
</dbReference>
<sequence length="543" mass="57767">MKSFINNPEDAVNESIEGLLTNPLLTKLDSFPEIRVVLRKEIDPQKVAIVSGGGSGHEPMHAGFVGKGMLTAAVCGDIFASPSVDAVLAAILAVSGEAGTLLVVKNYTGDRLNFGLAAEQARALGHRVEMVIVGDDIALGEDTAQRGLAGTLFVHKVAGKLAEEGKSLEDVTEAAKGVANDAISIGLSLTEGQKYQNPEKSRLSQSEAELGLGIHGEPGAQVIQMEKARSLVEQAVKELNKYLPKKSGEFALLFNNLGSVTPLEMNLLVHCFDQTDLSSKVKYLIGPTAMTTSLNMNGFSLSLLPLDSETEEALLETTETPEWRIRPYSQPTSIQSPQLPETLQFEASNDDQTKRVVQEIASLLIEIEGEMNDLDEKVGDGDAGSTFSGAGQRFKNLSEKLPYASPPELLTTIGRVLSRESGGSSGVLLSLLFTKSGSQMKEGANLGEALKQGLDRMKSFGGAEQGDRTMIDAMEPAFEALAAGKSLQEAAEAARKGADQTREITETSAGRSSYLSESNLKGIPDPGAEMVARVFEKLAGLDL</sequence>
<keyword evidence="3 8" id="KW-0418">Kinase</keyword>
<keyword evidence="2" id="KW-0547">Nucleotide-binding</keyword>
<dbReference type="InterPro" id="IPR004007">
    <property type="entry name" value="DhaL_dom"/>
</dbReference>
<dbReference type="AlphaFoldDB" id="A0A7X1AUR0"/>
<dbReference type="PANTHER" id="PTHR28629">
    <property type="entry name" value="TRIOKINASE/FMN CYCLASE"/>
    <property type="match status" value="1"/>
</dbReference>
<dbReference type="PROSITE" id="PS51480">
    <property type="entry name" value="DHAL"/>
    <property type="match status" value="1"/>
</dbReference>
<dbReference type="GO" id="GO:0005524">
    <property type="term" value="F:ATP binding"/>
    <property type="evidence" value="ECO:0007669"/>
    <property type="project" value="UniProtKB-KW"/>
</dbReference>
<dbReference type="RefSeq" id="WP_185691051.1">
    <property type="nucleotide sequence ID" value="NZ_JACHVA010000009.1"/>
</dbReference>
<evidence type="ECO:0000259" key="7">
    <source>
        <dbReference type="PROSITE" id="PS51481"/>
    </source>
</evidence>
<evidence type="ECO:0000256" key="2">
    <source>
        <dbReference type="ARBA" id="ARBA00022741"/>
    </source>
</evidence>
<dbReference type="SUPFAM" id="SSF82549">
    <property type="entry name" value="DAK1/DegV-like"/>
    <property type="match status" value="1"/>
</dbReference>
<dbReference type="Gene3D" id="1.25.40.340">
    <property type="match status" value="1"/>
</dbReference>
<dbReference type="Gene3D" id="3.30.1180.20">
    <property type="entry name" value="Dihydroxyacetone kinase, domain 2"/>
    <property type="match status" value="1"/>
</dbReference>